<dbReference type="GO" id="GO:0009279">
    <property type="term" value="C:cell outer membrane"/>
    <property type="evidence" value="ECO:0007669"/>
    <property type="project" value="UniProtKB-SubCell"/>
</dbReference>
<dbReference type="PRINTS" id="PR01021">
    <property type="entry name" value="OMPADOMAIN"/>
</dbReference>
<dbReference type="PANTHER" id="PTHR30329">
    <property type="entry name" value="STATOR ELEMENT OF FLAGELLAR MOTOR COMPLEX"/>
    <property type="match status" value="1"/>
</dbReference>
<dbReference type="PROSITE" id="PS51123">
    <property type="entry name" value="OMPA_2"/>
    <property type="match status" value="1"/>
</dbReference>
<dbReference type="InterPro" id="IPR006664">
    <property type="entry name" value="OMP_bac"/>
</dbReference>
<keyword evidence="2 4" id="KW-0472">Membrane</keyword>
<dbReference type="EMBL" id="SNZB01000002">
    <property type="protein sequence ID" value="TDR22520.1"/>
    <property type="molecule type" value="Genomic_DNA"/>
</dbReference>
<evidence type="ECO:0000313" key="8">
    <source>
        <dbReference type="EMBL" id="TDR22520.1"/>
    </source>
</evidence>
<evidence type="ECO:0000256" key="2">
    <source>
        <dbReference type="ARBA" id="ARBA00023136"/>
    </source>
</evidence>
<evidence type="ECO:0000256" key="1">
    <source>
        <dbReference type="ARBA" id="ARBA00004442"/>
    </source>
</evidence>
<accession>A0A4R6XVS4</accession>
<dbReference type="InterPro" id="IPR036737">
    <property type="entry name" value="OmpA-like_sf"/>
</dbReference>
<dbReference type="PRINTS" id="PR01023">
    <property type="entry name" value="NAFLGMOTY"/>
</dbReference>
<proteinExistence type="predicted"/>
<keyword evidence="6" id="KW-0732">Signal</keyword>
<gene>
    <name evidence="8" type="ORF">C8D91_1011</name>
</gene>
<dbReference type="RefSeq" id="WP_099019157.1">
    <property type="nucleotide sequence ID" value="NZ_NIHB01000002.1"/>
</dbReference>
<keyword evidence="3" id="KW-0998">Cell outer membrane</keyword>
<dbReference type="OrthoDB" id="9782229at2"/>
<comment type="subcellular location">
    <subcellularLocation>
        <location evidence="1">Cell outer membrane</location>
    </subcellularLocation>
</comment>
<keyword evidence="9" id="KW-1185">Reference proteome</keyword>
<dbReference type="SUPFAM" id="SSF103088">
    <property type="entry name" value="OmpA-like"/>
    <property type="match status" value="1"/>
</dbReference>
<feature type="domain" description="OmpA-like" evidence="7">
    <location>
        <begin position="242"/>
        <end position="359"/>
    </location>
</feature>
<dbReference type="Pfam" id="PF00691">
    <property type="entry name" value="OmpA"/>
    <property type="match status" value="1"/>
</dbReference>
<dbReference type="InterPro" id="IPR006690">
    <property type="entry name" value="OMPA-like_CS"/>
</dbReference>
<dbReference type="Proteomes" id="UP000295724">
    <property type="component" value="Unassembled WGS sequence"/>
</dbReference>
<evidence type="ECO:0000313" key="9">
    <source>
        <dbReference type="Proteomes" id="UP000295724"/>
    </source>
</evidence>
<dbReference type="AlphaFoldDB" id="A0A4R6XVS4"/>
<dbReference type="Gene3D" id="3.30.1330.60">
    <property type="entry name" value="OmpA-like domain"/>
    <property type="match status" value="1"/>
</dbReference>
<evidence type="ECO:0000256" key="4">
    <source>
        <dbReference type="PROSITE-ProRule" id="PRU00473"/>
    </source>
</evidence>
<feature type="signal peptide" evidence="6">
    <location>
        <begin position="1"/>
        <end position="21"/>
    </location>
</feature>
<evidence type="ECO:0000256" key="5">
    <source>
        <dbReference type="SAM" id="Coils"/>
    </source>
</evidence>
<sequence length="360" mass="39239">MKHLSRTVSIVVICVLMAACASTPKMDPRVTALENQLSDLMSNSELASRGGDELKNAQRAMNQLKANFDDMDDEDLTYAVYATDRLIELAKYTAQARWFDDRREMLVEEQSKLVLEARTLEADLATARAMKANASAEAAQEQKAMALKEAEAARMMRDEALMAAQFAEEQKQLALDARAEAEALKAQAEAAATSALSEAEKAKLMAAAEAAKAEAAIAEAAAAKAAMQQLETELTELKAKQTDRGLVITLGDVLFEFNQADLVNGAARNLDPLVKALNKDMDQKVIVEGHTDNIGSQAYNLSLSEKRANSVKAYLVSQGIDGNRISTQGLGFEFPVANNQTNEGRQQNRRVEIILPQDEQ</sequence>
<dbReference type="InterPro" id="IPR006665">
    <property type="entry name" value="OmpA-like"/>
</dbReference>
<keyword evidence="5" id="KW-0175">Coiled coil</keyword>
<evidence type="ECO:0000259" key="7">
    <source>
        <dbReference type="PROSITE" id="PS51123"/>
    </source>
</evidence>
<name>A0A4R6XVS4_9GAMM</name>
<dbReference type="PROSITE" id="PS51257">
    <property type="entry name" value="PROKAR_LIPOPROTEIN"/>
    <property type="match status" value="1"/>
</dbReference>
<dbReference type="PANTHER" id="PTHR30329:SF21">
    <property type="entry name" value="LIPOPROTEIN YIAD-RELATED"/>
    <property type="match status" value="1"/>
</dbReference>
<feature type="coiled-coil region" evidence="5">
    <location>
        <begin position="117"/>
        <end position="240"/>
    </location>
</feature>
<dbReference type="PROSITE" id="PS01068">
    <property type="entry name" value="OMPA_1"/>
    <property type="match status" value="1"/>
</dbReference>
<dbReference type="InterPro" id="IPR050330">
    <property type="entry name" value="Bact_OuterMem_StrucFunc"/>
</dbReference>
<feature type="chain" id="PRO_5020673501" evidence="6">
    <location>
        <begin position="22"/>
        <end position="360"/>
    </location>
</feature>
<reference evidence="8 9" key="1">
    <citation type="submission" date="2019-03" db="EMBL/GenBank/DDBJ databases">
        <title>Genomic Encyclopedia of Type Strains, Phase IV (KMG-IV): sequencing the most valuable type-strain genomes for metagenomic binning, comparative biology and taxonomic classification.</title>
        <authorList>
            <person name="Goeker M."/>
        </authorList>
    </citation>
    <scope>NUCLEOTIDE SEQUENCE [LARGE SCALE GENOMIC DNA]</scope>
    <source>
        <strain evidence="8 9">DSM 25488</strain>
    </source>
</reference>
<organism evidence="8 9">
    <name type="scientific">Marinicella litoralis</name>
    <dbReference type="NCBI Taxonomy" id="644220"/>
    <lineage>
        <taxon>Bacteria</taxon>
        <taxon>Pseudomonadati</taxon>
        <taxon>Pseudomonadota</taxon>
        <taxon>Gammaproteobacteria</taxon>
        <taxon>Lysobacterales</taxon>
        <taxon>Marinicellaceae</taxon>
        <taxon>Marinicella</taxon>
    </lineage>
</organism>
<evidence type="ECO:0000256" key="6">
    <source>
        <dbReference type="SAM" id="SignalP"/>
    </source>
</evidence>
<protein>
    <submittedName>
        <fullName evidence="8">Outer membrane protein OmpA-like peptidoglycan-associated protein</fullName>
    </submittedName>
</protein>
<feature type="coiled-coil region" evidence="5">
    <location>
        <begin position="47"/>
        <end position="74"/>
    </location>
</feature>
<evidence type="ECO:0000256" key="3">
    <source>
        <dbReference type="ARBA" id="ARBA00023237"/>
    </source>
</evidence>
<comment type="caution">
    <text evidence="8">The sequence shown here is derived from an EMBL/GenBank/DDBJ whole genome shotgun (WGS) entry which is preliminary data.</text>
</comment>
<dbReference type="CDD" id="cd07185">
    <property type="entry name" value="OmpA_C-like"/>
    <property type="match status" value="1"/>
</dbReference>